<dbReference type="Gene3D" id="3.55.50.30">
    <property type="match status" value="1"/>
</dbReference>
<name>A0A5Q0M1I8_VARPD</name>
<evidence type="ECO:0000259" key="5">
    <source>
        <dbReference type="SMART" id="SM00965"/>
    </source>
</evidence>
<dbReference type="AlphaFoldDB" id="A0A5Q0M1I8"/>
<dbReference type="InterPro" id="IPR011662">
    <property type="entry name" value="Secretin/TonB_short_N"/>
</dbReference>
<feature type="chain" id="PRO_5024916396" description="Secretin/TonB short N-terminal domain-containing protein" evidence="4">
    <location>
        <begin position="38"/>
        <end position="129"/>
    </location>
</feature>
<keyword evidence="2" id="KW-0472">Membrane</keyword>
<feature type="signal peptide" evidence="4">
    <location>
        <begin position="1"/>
        <end position="37"/>
    </location>
</feature>
<reference evidence="6 7" key="1">
    <citation type="submission" date="2019-10" db="EMBL/GenBank/DDBJ databases">
        <title>Complete genome sequence of Variovorax paradoxus 5C-2.</title>
        <authorList>
            <person name="Gogoleva N.E."/>
            <person name="Balkin A.S."/>
        </authorList>
    </citation>
    <scope>NUCLEOTIDE SEQUENCE [LARGE SCALE GENOMIC DNA]</scope>
    <source>
        <strain evidence="6 7">5C-2</strain>
    </source>
</reference>
<dbReference type="SMART" id="SM00965">
    <property type="entry name" value="STN"/>
    <property type="match status" value="1"/>
</dbReference>
<proteinExistence type="predicted"/>
<keyword evidence="1" id="KW-0813">Transport</keyword>
<evidence type="ECO:0000256" key="1">
    <source>
        <dbReference type="ARBA" id="ARBA00022448"/>
    </source>
</evidence>
<dbReference type="EMBL" id="CP045644">
    <property type="protein sequence ID" value="QFZ83600.1"/>
    <property type="molecule type" value="Genomic_DNA"/>
</dbReference>
<evidence type="ECO:0000313" key="6">
    <source>
        <dbReference type="EMBL" id="QFZ83600.1"/>
    </source>
</evidence>
<gene>
    <name evidence="6" type="ORF">GFK26_12975</name>
</gene>
<dbReference type="Proteomes" id="UP000326780">
    <property type="component" value="Chromosome"/>
</dbReference>
<keyword evidence="3" id="KW-0998">Cell outer membrane</keyword>
<sequence>MIRIRGSPHPPCPLHHPPRLALAAAAAGLLATGLAFAHAREFDVKSGELRPALDAYIAQSGVQLIYKMEDVKDLSTRGIKGKVAADAALDRLLDGTRLRVRRGQDGAMVLIAPARSPAAARSEPPPRVE</sequence>
<evidence type="ECO:0000256" key="4">
    <source>
        <dbReference type="SAM" id="SignalP"/>
    </source>
</evidence>
<protein>
    <recommendedName>
        <fullName evidence="5">Secretin/TonB short N-terminal domain-containing protein</fullName>
    </recommendedName>
</protein>
<evidence type="ECO:0000256" key="2">
    <source>
        <dbReference type="ARBA" id="ARBA00023136"/>
    </source>
</evidence>
<organism evidence="6 7">
    <name type="scientific">Variovorax paradoxus</name>
    <dbReference type="NCBI Taxonomy" id="34073"/>
    <lineage>
        <taxon>Bacteria</taxon>
        <taxon>Pseudomonadati</taxon>
        <taxon>Pseudomonadota</taxon>
        <taxon>Betaproteobacteria</taxon>
        <taxon>Burkholderiales</taxon>
        <taxon>Comamonadaceae</taxon>
        <taxon>Variovorax</taxon>
    </lineage>
</organism>
<evidence type="ECO:0000313" key="7">
    <source>
        <dbReference type="Proteomes" id="UP000326780"/>
    </source>
</evidence>
<feature type="domain" description="Secretin/TonB short N-terminal" evidence="5">
    <location>
        <begin position="62"/>
        <end position="114"/>
    </location>
</feature>
<dbReference type="GO" id="GO:0019867">
    <property type="term" value="C:outer membrane"/>
    <property type="evidence" value="ECO:0007669"/>
    <property type="project" value="InterPro"/>
</dbReference>
<evidence type="ECO:0000256" key="3">
    <source>
        <dbReference type="ARBA" id="ARBA00023237"/>
    </source>
</evidence>
<accession>A0A5Q0M1I8</accession>
<dbReference type="RefSeq" id="WP_153282310.1">
    <property type="nucleotide sequence ID" value="NZ_CP045644.1"/>
</dbReference>
<keyword evidence="4" id="KW-0732">Signal</keyword>